<dbReference type="InterPro" id="IPR039498">
    <property type="entry name" value="NTP_transf_5"/>
</dbReference>
<protein>
    <submittedName>
        <fullName evidence="1">Uncharacterized nucleotidyltransferase</fullName>
    </submittedName>
</protein>
<evidence type="ECO:0000313" key="1">
    <source>
        <dbReference type="EMBL" id="SEK49174.1"/>
    </source>
</evidence>
<dbReference type="Proteomes" id="UP000198807">
    <property type="component" value="Unassembled WGS sequence"/>
</dbReference>
<dbReference type="RefSeq" id="WP_089710224.1">
    <property type="nucleotide sequence ID" value="NZ_FOBC01000002.1"/>
</dbReference>
<dbReference type="OrthoDB" id="9773927at2"/>
<sequence>MTAFPSRSPALSTEFRLLLLLARLELDDDQAREAQSLCRAVEDWEGFRLIATHRFILPLAYRHLRHLQPPSLPAEQLALMKQQVLSLYRHGLNVATSLGEIHQQLLVPLDIPYVTFKGPSLAARYYDEPAMRFCRDIDILVPRERMAALLAHALAEGYRPLNPQDLADDPVSLMFVARFYDVISLFSPRGVIIEFHSQIDKIGTVYDSRALIDRAELIRVGNTDVAVLPTAELFVYVCWHHTRHFWSRLHWLVDIDAIQRHPGFDRQAVLACAARHGLSATVESCLKMAEVLSSPEFEPQGYHDERVDELLKLSLEAMQGDREFERRLVSKRSTLDFAFHWQTDRGHRLRWKLLGWLRIFRPKYDLFQEWPLSPRWHWLYGPLRLWRACRRRWHLSRY</sequence>
<keyword evidence="2" id="KW-1185">Reference proteome</keyword>
<dbReference type="STRING" id="650850.SAMN04488129_102209"/>
<reference evidence="2" key="1">
    <citation type="submission" date="2016-10" db="EMBL/GenBank/DDBJ databases">
        <authorList>
            <person name="Varghese N."/>
            <person name="Submissions S."/>
        </authorList>
    </citation>
    <scope>NUCLEOTIDE SEQUENCE [LARGE SCALE GENOMIC DNA]</scope>
    <source>
        <strain evidence="2">CGMCC 1.9150</strain>
    </source>
</reference>
<organism evidence="1 2">
    <name type="scientific">Halomonas daqiaonensis</name>
    <dbReference type="NCBI Taxonomy" id="650850"/>
    <lineage>
        <taxon>Bacteria</taxon>
        <taxon>Pseudomonadati</taxon>
        <taxon>Pseudomonadota</taxon>
        <taxon>Gammaproteobacteria</taxon>
        <taxon>Oceanospirillales</taxon>
        <taxon>Halomonadaceae</taxon>
        <taxon>Halomonas</taxon>
    </lineage>
</organism>
<dbReference type="AlphaFoldDB" id="A0A1H7HG01"/>
<evidence type="ECO:0000313" key="2">
    <source>
        <dbReference type="Proteomes" id="UP000198807"/>
    </source>
</evidence>
<dbReference type="Pfam" id="PF14907">
    <property type="entry name" value="NTP_transf_5"/>
    <property type="match status" value="1"/>
</dbReference>
<proteinExistence type="predicted"/>
<gene>
    <name evidence="1" type="ORF">SAMN04488129_102209</name>
</gene>
<dbReference type="EMBL" id="FOBC01000002">
    <property type="protein sequence ID" value="SEK49174.1"/>
    <property type="molecule type" value="Genomic_DNA"/>
</dbReference>
<dbReference type="GO" id="GO:0016740">
    <property type="term" value="F:transferase activity"/>
    <property type="evidence" value="ECO:0007669"/>
    <property type="project" value="UniProtKB-KW"/>
</dbReference>
<accession>A0A1H7HG01</accession>
<name>A0A1H7HG01_9GAMM</name>
<keyword evidence="1" id="KW-0808">Transferase</keyword>